<feature type="region of interest" description="Disordered" evidence="1">
    <location>
        <begin position="1"/>
        <end position="31"/>
    </location>
</feature>
<feature type="region of interest" description="Disordered" evidence="1">
    <location>
        <begin position="419"/>
        <end position="467"/>
    </location>
</feature>
<accession>A0A1I7IQJ8</accession>
<dbReference type="Proteomes" id="UP000183508">
    <property type="component" value="Unassembled WGS sequence"/>
</dbReference>
<evidence type="ECO:0000313" key="4">
    <source>
        <dbReference type="Proteomes" id="UP000183508"/>
    </source>
</evidence>
<dbReference type="AlphaFoldDB" id="A0A1I7IQJ8"/>
<evidence type="ECO:0000313" key="3">
    <source>
        <dbReference type="EMBL" id="SFU75192.1"/>
    </source>
</evidence>
<dbReference type="EMBL" id="FPBV01000007">
    <property type="protein sequence ID" value="SFU75192.1"/>
    <property type="molecule type" value="Genomic_DNA"/>
</dbReference>
<feature type="region of interest" description="Disordered" evidence="1">
    <location>
        <begin position="237"/>
        <end position="294"/>
    </location>
</feature>
<organism evidence="3 4">
    <name type="scientific">Alicyclobacillus macrosporangiidus</name>
    <dbReference type="NCBI Taxonomy" id="392015"/>
    <lineage>
        <taxon>Bacteria</taxon>
        <taxon>Bacillati</taxon>
        <taxon>Bacillota</taxon>
        <taxon>Bacilli</taxon>
        <taxon>Bacillales</taxon>
        <taxon>Alicyclobacillaceae</taxon>
        <taxon>Alicyclobacillus</taxon>
    </lineage>
</organism>
<keyword evidence="4" id="KW-1185">Reference proteome</keyword>
<dbReference type="CDD" id="cd17470">
    <property type="entry name" value="T3SS_Flik_C"/>
    <property type="match status" value="1"/>
</dbReference>
<dbReference type="Pfam" id="PF02120">
    <property type="entry name" value="Flg_hook"/>
    <property type="match status" value="1"/>
</dbReference>
<protein>
    <submittedName>
        <fullName evidence="3">Hook-length control protein FliK</fullName>
    </submittedName>
</protein>
<dbReference type="InterPro" id="IPR021136">
    <property type="entry name" value="Flagellar_hook_control-like_C"/>
</dbReference>
<evidence type="ECO:0000259" key="2">
    <source>
        <dbReference type="Pfam" id="PF02120"/>
    </source>
</evidence>
<proteinExistence type="predicted"/>
<reference evidence="4" key="1">
    <citation type="submission" date="2016-10" db="EMBL/GenBank/DDBJ databases">
        <authorList>
            <person name="Varghese N."/>
        </authorList>
    </citation>
    <scope>NUCLEOTIDE SEQUENCE [LARGE SCALE GENOMIC DNA]</scope>
    <source>
        <strain evidence="4">DSM 17980</strain>
    </source>
</reference>
<feature type="domain" description="Flagellar hook-length control protein-like C-terminal" evidence="2">
    <location>
        <begin position="346"/>
        <end position="422"/>
    </location>
</feature>
<name>A0A1I7IQJ8_9BACL</name>
<dbReference type="InterPro" id="IPR038610">
    <property type="entry name" value="FliK-like_C_sf"/>
</dbReference>
<dbReference type="Gene3D" id="3.30.750.140">
    <property type="match status" value="1"/>
</dbReference>
<feature type="region of interest" description="Disordered" evidence="1">
    <location>
        <begin position="174"/>
        <end position="214"/>
    </location>
</feature>
<dbReference type="RefSeq" id="WP_074951323.1">
    <property type="nucleotide sequence ID" value="NZ_FPBV01000007.1"/>
</dbReference>
<evidence type="ECO:0000256" key="1">
    <source>
        <dbReference type="SAM" id="MobiDB-lite"/>
    </source>
</evidence>
<gene>
    <name evidence="3" type="ORF">SAMN05421543_10740</name>
</gene>
<dbReference type="STRING" id="392015.SAMN05421543_10740"/>
<sequence>MRVMAGGHATAGSKVGTQAGRKPHTGDGSDSNAFFDALVAAGAWAGVSDGVAPLPGETRMKADKGAIPSVTTSPVQGGSAAHAGMVAAKRVASPVPVRDGSAEKAMQVLEAGQVQDGVQAQDDSDLVSAHGMKGTARRVQPGLPAHGTAHPAAQSAVSGSAQFAGVVDTLSRGAKTAGAEGDPQPGERGSVDEADAGSTGLPRMPGRADDGAVGQTLPQWNANVRARFDQAVSTAGEAIPSSFGSRPSAAISEVPGPIEPVDRSVSQVAVSTGGGGPGRNEQAPERPASRASTGWDLVQVAPAAVLNTPRTQSVMPWESGAVTTAGMVSRNDPEVPKQFAGFIVHQVEAGPDQVRVRVHPEGLGDVLVTVQRSEDGVQVQLTANQWATTQWLSSMTGQIADSVRASGVPVQMVQVVFGQTTSQTDSGGRGRHGNSGQGMSEAMRVQGARAPNGQSAIRPDLRDGLEA</sequence>